<protein>
    <recommendedName>
        <fullName evidence="1">DUF6817 domain-containing protein</fullName>
    </recommendedName>
</protein>
<organism evidence="2 3">
    <name type="scientific">Fodinicola feengrottensis</name>
    <dbReference type="NCBI Taxonomy" id="435914"/>
    <lineage>
        <taxon>Bacteria</taxon>
        <taxon>Bacillati</taxon>
        <taxon>Actinomycetota</taxon>
        <taxon>Actinomycetes</taxon>
        <taxon>Mycobacteriales</taxon>
        <taxon>Fodinicola</taxon>
    </lineage>
</organism>
<evidence type="ECO:0000313" key="3">
    <source>
        <dbReference type="Proteomes" id="UP001500618"/>
    </source>
</evidence>
<proteinExistence type="predicted"/>
<dbReference type="InterPro" id="IPR049202">
    <property type="entry name" value="DUF6817"/>
</dbReference>
<gene>
    <name evidence="2" type="ORF">GCM10009765_61780</name>
</gene>
<name>A0ABN2IGE5_9ACTN</name>
<dbReference type="EMBL" id="BAAANY010000029">
    <property type="protein sequence ID" value="GAA1704216.1"/>
    <property type="molecule type" value="Genomic_DNA"/>
</dbReference>
<feature type="domain" description="DUF6817" evidence="1">
    <location>
        <begin position="1"/>
        <end position="76"/>
    </location>
</feature>
<sequence length="160" mass="18035">MEHPGGTLLAHLRRVSEELRGWGARPALQLAGLAHAFYGTDGFAESLLPLERREQLRTLTGIEAEALVYFYASCDRAATYPTLSAEKVLFRDRFTGETYQPPADRLRDFAELSAANELDIAQVSPAFRVEHEEALRRFFGRLRPWLSPLAWQACESLDLA</sequence>
<accession>A0ABN2IGE5</accession>
<evidence type="ECO:0000259" key="1">
    <source>
        <dbReference type="Pfam" id="PF20680"/>
    </source>
</evidence>
<reference evidence="2 3" key="1">
    <citation type="journal article" date="2019" name="Int. J. Syst. Evol. Microbiol.">
        <title>The Global Catalogue of Microorganisms (GCM) 10K type strain sequencing project: providing services to taxonomists for standard genome sequencing and annotation.</title>
        <authorList>
            <consortium name="The Broad Institute Genomics Platform"/>
            <consortium name="The Broad Institute Genome Sequencing Center for Infectious Disease"/>
            <person name="Wu L."/>
            <person name="Ma J."/>
        </authorList>
    </citation>
    <scope>NUCLEOTIDE SEQUENCE [LARGE SCALE GENOMIC DNA]</scope>
    <source>
        <strain evidence="2 3">JCM 14718</strain>
    </source>
</reference>
<dbReference type="Pfam" id="PF20680">
    <property type="entry name" value="DUF6817"/>
    <property type="match status" value="1"/>
</dbReference>
<dbReference type="Proteomes" id="UP001500618">
    <property type="component" value="Unassembled WGS sequence"/>
</dbReference>
<comment type="caution">
    <text evidence="2">The sequence shown here is derived from an EMBL/GenBank/DDBJ whole genome shotgun (WGS) entry which is preliminary data.</text>
</comment>
<keyword evidence="3" id="KW-1185">Reference proteome</keyword>
<evidence type="ECO:0000313" key="2">
    <source>
        <dbReference type="EMBL" id="GAA1704216.1"/>
    </source>
</evidence>